<gene>
    <name evidence="1" type="ORF">NF708_04090</name>
</gene>
<accession>A0A9X4PJF4</accession>
<evidence type="ECO:0000313" key="2">
    <source>
        <dbReference type="Proteomes" id="UP001153203"/>
    </source>
</evidence>
<dbReference type="RefSeq" id="WP_279363086.1">
    <property type="nucleotide sequence ID" value="NZ_JAMWGA010000002.1"/>
</dbReference>
<organism evidence="1 2">
    <name type="scientific">Lactococcus formosensis</name>
    <dbReference type="NCBI Taxonomy" id="1281486"/>
    <lineage>
        <taxon>Bacteria</taxon>
        <taxon>Bacillati</taxon>
        <taxon>Bacillota</taxon>
        <taxon>Bacilli</taxon>
        <taxon>Lactobacillales</taxon>
        <taxon>Streptococcaceae</taxon>
        <taxon>Lactococcus</taxon>
    </lineage>
</organism>
<dbReference type="AlphaFoldDB" id="A0A9X4PJF4"/>
<dbReference type="EMBL" id="JAMWGI010000002">
    <property type="protein sequence ID" value="MDG6193184.1"/>
    <property type="molecule type" value="Genomic_DNA"/>
</dbReference>
<evidence type="ECO:0000313" key="1">
    <source>
        <dbReference type="EMBL" id="MDG6193184.1"/>
    </source>
</evidence>
<comment type="caution">
    <text evidence="1">The sequence shown here is derived from an EMBL/GenBank/DDBJ whole genome shotgun (WGS) entry which is preliminary data.</text>
</comment>
<dbReference type="Proteomes" id="UP001153203">
    <property type="component" value="Unassembled WGS sequence"/>
</dbReference>
<name>A0A9X4PJF4_9LACT</name>
<proteinExistence type="predicted"/>
<protein>
    <submittedName>
        <fullName evidence="1">Uncharacterized protein</fullName>
    </submittedName>
</protein>
<reference evidence="1" key="1">
    <citation type="submission" date="2022-06" db="EMBL/GenBank/DDBJ databases">
        <title>Lactococcus from bovine mastitis in China.</title>
        <authorList>
            <person name="Lin Y."/>
            <person name="Han B."/>
        </authorList>
    </citation>
    <scope>NUCLEOTIDE SEQUENCE</scope>
    <source>
        <strain evidence="1">Hebei-B-39</strain>
    </source>
</reference>
<sequence length="84" mass="10266">MPSIYEKIRFQNLVFFTIHLMLVEPNDKDIEEIDERLFEIFKELVFVEFDEFLQNNDLTNFNSFKELVDAFELFAKLKYQSFIQ</sequence>